<accession>A0ACA9JYN9</accession>
<sequence>MEQPILKTGCVSFVDEIYGLLNELKSIIKNLKKCKKILEPIIYTSVETNRGLNYIKYELEPYFQQYEDIFNKYKTSLERIKKFAKEIEKIEQDSYIFYPYRQVNEEYDKLITEHKICEKNLNSILINVIIVKQEKQQKEFRDIHEILKTIPDDNKNQTLIQIEKIIIERSVLDFSIPRIYSSLLSDPPILTNYMEPKITNFYYAKHVLEADKGSDDFILNIINWAAPEMMKTNSRYTEECEVFSFVMLLWELAYQRIPYQKMAKDEIIIHVTQNRRETEAQPFSSLDFLHAQRKYLRIIKEGWCGKPEKRITMDEILLKLSEIDIELIKNEENKLALSYGKLDQPSNIFKLLEIDILDESPILVESNHQR</sequence>
<dbReference type="Proteomes" id="UP000789366">
    <property type="component" value="Unassembled WGS sequence"/>
</dbReference>
<evidence type="ECO:0000313" key="1">
    <source>
        <dbReference type="EMBL" id="CAG8442496.1"/>
    </source>
</evidence>
<reference evidence="1" key="1">
    <citation type="submission" date="2021-06" db="EMBL/GenBank/DDBJ databases">
        <authorList>
            <person name="Kallberg Y."/>
            <person name="Tangrot J."/>
            <person name="Rosling A."/>
        </authorList>
    </citation>
    <scope>NUCLEOTIDE SEQUENCE</scope>
    <source>
        <strain evidence="1">28 12/20/2015</strain>
    </source>
</reference>
<comment type="caution">
    <text evidence="1">The sequence shown here is derived from an EMBL/GenBank/DDBJ whole genome shotgun (WGS) entry which is preliminary data.</text>
</comment>
<name>A0ACA9JYN9_9GLOM</name>
<keyword evidence="2" id="KW-1185">Reference proteome</keyword>
<proteinExistence type="predicted"/>
<evidence type="ECO:0000313" key="2">
    <source>
        <dbReference type="Proteomes" id="UP000789366"/>
    </source>
</evidence>
<dbReference type="EMBL" id="CAJVPW010000090">
    <property type="protein sequence ID" value="CAG8442496.1"/>
    <property type="molecule type" value="Genomic_DNA"/>
</dbReference>
<gene>
    <name evidence="1" type="ORF">SPELUC_LOCUS280</name>
</gene>
<protein>
    <submittedName>
        <fullName evidence="1">18095_t:CDS:1</fullName>
    </submittedName>
</protein>
<organism evidence="1 2">
    <name type="scientific">Cetraspora pellucida</name>
    <dbReference type="NCBI Taxonomy" id="1433469"/>
    <lineage>
        <taxon>Eukaryota</taxon>
        <taxon>Fungi</taxon>
        <taxon>Fungi incertae sedis</taxon>
        <taxon>Mucoromycota</taxon>
        <taxon>Glomeromycotina</taxon>
        <taxon>Glomeromycetes</taxon>
        <taxon>Diversisporales</taxon>
        <taxon>Gigasporaceae</taxon>
        <taxon>Cetraspora</taxon>
    </lineage>
</organism>